<organism evidence="1">
    <name type="scientific">Heliothis virescens</name>
    <name type="common">Tobacco budworm moth</name>
    <dbReference type="NCBI Taxonomy" id="7102"/>
    <lineage>
        <taxon>Eukaryota</taxon>
        <taxon>Metazoa</taxon>
        <taxon>Ecdysozoa</taxon>
        <taxon>Arthropoda</taxon>
        <taxon>Hexapoda</taxon>
        <taxon>Insecta</taxon>
        <taxon>Pterygota</taxon>
        <taxon>Neoptera</taxon>
        <taxon>Endopterygota</taxon>
        <taxon>Lepidoptera</taxon>
        <taxon>Glossata</taxon>
        <taxon>Ditrysia</taxon>
        <taxon>Noctuoidea</taxon>
        <taxon>Noctuidae</taxon>
        <taxon>Heliothinae</taxon>
        <taxon>Heliothis</taxon>
    </lineage>
</organism>
<comment type="caution">
    <text evidence="1">The sequence shown here is derived from an EMBL/GenBank/DDBJ whole genome shotgun (WGS) entry which is preliminary data.</text>
</comment>
<proteinExistence type="predicted"/>
<protein>
    <submittedName>
        <fullName evidence="1">Uncharacterized protein</fullName>
    </submittedName>
</protein>
<dbReference type="EMBL" id="NWSH01001043">
    <property type="protein sequence ID" value="PCG72949.1"/>
    <property type="molecule type" value="Genomic_DNA"/>
</dbReference>
<reference evidence="1" key="1">
    <citation type="submission" date="2017-09" db="EMBL/GenBank/DDBJ databases">
        <title>Contemporary evolution of a Lepidopteran species, Heliothis virescens, in response to modern agricultural practices.</title>
        <authorList>
            <person name="Fritz M.L."/>
            <person name="Deyonke A.M."/>
            <person name="Papanicolaou A."/>
            <person name="Micinski S."/>
            <person name="Westbrook J."/>
            <person name="Gould F."/>
        </authorList>
    </citation>
    <scope>NUCLEOTIDE SEQUENCE [LARGE SCALE GENOMIC DNA]</scope>
    <source>
        <strain evidence="1">HvINT-</strain>
        <tissue evidence="1">Whole body</tissue>
    </source>
</reference>
<sequence length="230" mass="25582">MKTKLTAVTYLGFTAMDRRFSNAMLPWLLREIRATGTRDKLSIAIEDGCLKAYNGNFEPVIVHRLVDIIRASQVPGRPEELFYILLNEKEGLLNCFLFKASTVHEVSSIISFLLCEVKSLVDVVLWMGDQKKNYVSQAYHQFGDLYNSVSESTLMSVLRLISLRWCRIAVPSGCESEGIGSAPVSAVWVVNHQVTPPCVSLAVKRRGVSECSESSGKLPKLSLHSLTLTD</sequence>
<accession>A0A2A4JM98</accession>
<dbReference type="STRING" id="7102.A0A2A4JM98"/>
<dbReference type="AlphaFoldDB" id="A0A2A4JM98"/>
<dbReference type="SUPFAM" id="SSF50729">
    <property type="entry name" value="PH domain-like"/>
    <property type="match status" value="1"/>
</dbReference>
<gene>
    <name evidence="1" type="ORF">B5V51_310</name>
</gene>
<name>A0A2A4JM98_HELVI</name>
<evidence type="ECO:0000313" key="1">
    <source>
        <dbReference type="EMBL" id="PCG72949.1"/>
    </source>
</evidence>